<evidence type="ECO:0000313" key="2">
    <source>
        <dbReference type="EMBL" id="SMF81359.1"/>
    </source>
</evidence>
<name>A0A1X7H9L6_TRICW</name>
<organism evidence="2 3">
    <name type="scientific">Trinickia caryophylli</name>
    <name type="common">Paraburkholderia caryophylli</name>
    <dbReference type="NCBI Taxonomy" id="28094"/>
    <lineage>
        <taxon>Bacteria</taxon>
        <taxon>Pseudomonadati</taxon>
        <taxon>Pseudomonadota</taxon>
        <taxon>Betaproteobacteria</taxon>
        <taxon>Burkholderiales</taxon>
        <taxon>Burkholderiaceae</taxon>
        <taxon>Trinickia</taxon>
    </lineage>
</organism>
<sequence>MLNDWLEMLKKNRAASGALMEHHPKLIAGFRGLNESQGATGTLDAKTRELIALAVAVTTRCEGCIASHAQAARTAGVTEAELAEALSTAIALNAGAAYVYSLKAMDAHKAFQQG</sequence>
<dbReference type="AlphaFoldDB" id="A0A1X7H9L6"/>
<dbReference type="Gene3D" id="1.20.1290.10">
    <property type="entry name" value="AhpD-like"/>
    <property type="match status" value="1"/>
</dbReference>
<gene>
    <name evidence="2" type="ORF">SAMN06295900_12359</name>
</gene>
<keyword evidence="2" id="KW-0575">Peroxidase</keyword>
<dbReference type="GeneID" id="95553049"/>
<protein>
    <submittedName>
        <fullName evidence="2">Alkylhydroperoxidase AhpD family core domain-containing protein</fullName>
    </submittedName>
</protein>
<feature type="domain" description="Carboxymuconolactone decarboxylase-like" evidence="1">
    <location>
        <begin position="24"/>
        <end position="106"/>
    </location>
</feature>
<dbReference type="PANTHER" id="PTHR33930:SF2">
    <property type="entry name" value="BLR3452 PROTEIN"/>
    <property type="match status" value="1"/>
</dbReference>
<accession>A0A1X7H9L6</accession>
<dbReference type="EMBL" id="FXAH01000023">
    <property type="protein sequence ID" value="SMF81359.1"/>
    <property type="molecule type" value="Genomic_DNA"/>
</dbReference>
<keyword evidence="2" id="KW-0560">Oxidoreductase</keyword>
<evidence type="ECO:0000313" key="3">
    <source>
        <dbReference type="Proteomes" id="UP000192911"/>
    </source>
</evidence>
<dbReference type="GO" id="GO:0051920">
    <property type="term" value="F:peroxiredoxin activity"/>
    <property type="evidence" value="ECO:0007669"/>
    <property type="project" value="InterPro"/>
</dbReference>
<dbReference type="STRING" id="28094.SAMN06295900_12359"/>
<dbReference type="PANTHER" id="PTHR33930">
    <property type="entry name" value="ALKYL HYDROPEROXIDE REDUCTASE AHPD"/>
    <property type="match status" value="1"/>
</dbReference>
<evidence type="ECO:0000259" key="1">
    <source>
        <dbReference type="Pfam" id="PF02627"/>
    </source>
</evidence>
<proteinExistence type="predicted"/>
<dbReference type="SUPFAM" id="SSF69118">
    <property type="entry name" value="AhpD-like"/>
    <property type="match status" value="1"/>
</dbReference>
<keyword evidence="3" id="KW-1185">Reference proteome</keyword>
<dbReference type="RefSeq" id="WP_085230684.1">
    <property type="nucleotide sequence ID" value="NZ_BSQD01000020.1"/>
</dbReference>
<dbReference type="InterPro" id="IPR003779">
    <property type="entry name" value="CMD-like"/>
</dbReference>
<reference evidence="3" key="1">
    <citation type="submission" date="2017-04" db="EMBL/GenBank/DDBJ databases">
        <authorList>
            <person name="Varghese N."/>
            <person name="Submissions S."/>
        </authorList>
    </citation>
    <scope>NUCLEOTIDE SEQUENCE [LARGE SCALE GENOMIC DNA]</scope>
    <source>
        <strain evidence="3">Ballard 720</strain>
    </source>
</reference>
<dbReference type="Proteomes" id="UP000192911">
    <property type="component" value="Unassembled WGS sequence"/>
</dbReference>
<dbReference type="Pfam" id="PF02627">
    <property type="entry name" value="CMD"/>
    <property type="match status" value="1"/>
</dbReference>
<dbReference type="InterPro" id="IPR029032">
    <property type="entry name" value="AhpD-like"/>
</dbReference>
<dbReference type="NCBIfam" id="TIGR00778">
    <property type="entry name" value="ahpD_dom"/>
    <property type="match status" value="1"/>
</dbReference>
<dbReference type="InterPro" id="IPR004675">
    <property type="entry name" value="AhpD_core"/>
</dbReference>
<dbReference type="OrthoDB" id="1683318at2"/>